<evidence type="ECO:0000259" key="9">
    <source>
        <dbReference type="PROSITE" id="PS50109"/>
    </source>
</evidence>
<evidence type="ECO:0000256" key="6">
    <source>
        <dbReference type="ARBA" id="ARBA00022840"/>
    </source>
</evidence>
<proteinExistence type="predicted"/>
<evidence type="ECO:0000256" key="5">
    <source>
        <dbReference type="ARBA" id="ARBA00022777"/>
    </source>
</evidence>
<dbReference type="InterPro" id="IPR036890">
    <property type="entry name" value="HATPase_C_sf"/>
</dbReference>
<dbReference type="GO" id="GO:0046983">
    <property type="term" value="F:protein dimerization activity"/>
    <property type="evidence" value="ECO:0007669"/>
    <property type="project" value="InterPro"/>
</dbReference>
<comment type="caution">
    <text evidence="10">The sequence shown here is derived from an EMBL/GenBank/DDBJ whole genome shotgun (WGS) entry which is preliminary data.</text>
</comment>
<keyword evidence="5" id="KW-0418">Kinase</keyword>
<organism evidence="10 11">
    <name type="scientific">Pontibacillus yanchengensis Y32</name>
    <dbReference type="NCBI Taxonomy" id="1385514"/>
    <lineage>
        <taxon>Bacteria</taxon>
        <taxon>Bacillati</taxon>
        <taxon>Bacillota</taxon>
        <taxon>Bacilli</taxon>
        <taxon>Bacillales</taxon>
        <taxon>Bacillaceae</taxon>
        <taxon>Pontibacillus</taxon>
    </lineage>
</organism>
<dbReference type="GO" id="GO:0005524">
    <property type="term" value="F:ATP binding"/>
    <property type="evidence" value="ECO:0007669"/>
    <property type="project" value="UniProtKB-KW"/>
</dbReference>
<dbReference type="InterPro" id="IPR029016">
    <property type="entry name" value="GAF-like_dom_sf"/>
</dbReference>
<dbReference type="Gene3D" id="1.20.5.1930">
    <property type="match status" value="1"/>
</dbReference>
<dbReference type="OrthoDB" id="9795828at2"/>
<dbReference type="Pfam" id="PF13185">
    <property type="entry name" value="GAF_2"/>
    <property type="match status" value="1"/>
</dbReference>
<dbReference type="AlphaFoldDB" id="A0A0A2TB96"/>
<dbReference type="PROSITE" id="PS50109">
    <property type="entry name" value="HIS_KIN"/>
    <property type="match status" value="1"/>
</dbReference>
<keyword evidence="7" id="KW-0902">Two-component regulatory system</keyword>
<dbReference type="SMART" id="SM00387">
    <property type="entry name" value="HATPase_c"/>
    <property type="match status" value="1"/>
</dbReference>
<dbReference type="PANTHER" id="PTHR24421">
    <property type="entry name" value="NITRATE/NITRITE SENSOR PROTEIN NARX-RELATED"/>
    <property type="match status" value="1"/>
</dbReference>
<dbReference type="PANTHER" id="PTHR24421:SF40">
    <property type="entry name" value="SENSOR HISTIDINE KINASE YHCY"/>
    <property type="match status" value="1"/>
</dbReference>
<dbReference type="InterPro" id="IPR003594">
    <property type="entry name" value="HATPase_dom"/>
</dbReference>
<evidence type="ECO:0000256" key="7">
    <source>
        <dbReference type="ARBA" id="ARBA00023012"/>
    </source>
</evidence>
<evidence type="ECO:0000313" key="10">
    <source>
        <dbReference type="EMBL" id="KGP73107.1"/>
    </source>
</evidence>
<dbReference type="eggNOG" id="COG4585">
    <property type="taxonomic scope" value="Bacteria"/>
</dbReference>
<accession>A0A0A2TB96</accession>
<dbReference type="InterPro" id="IPR011712">
    <property type="entry name" value="Sig_transdc_His_kin_sub3_dim/P"/>
</dbReference>
<protein>
    <recommendedName>
        <fullName evidence="2">histidine kinase</fullName>
        <ecNumber evidence="2">2.7.13.3</ecNumber>
    </recommendedName>
</protein>
<dbReference type="EMBL" id="AVBF01000018">
    <property type="protein sequence ID" value="KGP73107.1"/>
    <property type="molecule type" value="Genomic_DNA"/>
</dbReference>
<feature type="domain" description="Histidine kinase" evidence="9">
    <location>
        <begin position="292"/>
        <end position="480"/>
    </location>
</feature>
<name>A0A0A2TB96_9BACI</name>
<keyword evidence="3" id="KW-0808">Transferase</keyword>
<dbReference type="GO" id="GO:0016020">
    <property type="term" value="C:membrane"/>
    <property type="evidence" value="ECO:0007669"/>
    <property type="project" value="InterPro"/>
</dbReference>
<keyword evidence="4" id="KW-0547">Nucleotide-binding</keyword>
<dbReference type="SUPFAM" id="SSF55874">
    <property type="entry name" value="ATPase domain of HSP90 chaperone/DNA topoisomerase II/histidine kinase"/>
    <property type="match status" value="1"/>
</dbReference>
<dbReference type="GO" id="GO:0000155">
    <property type="term" value="F:phosphorelay sensor kinase activity"/>
    <property type="evidence" value="ECO:0007669"/>
    <property type="project" value="InterPro"/>
</dbReference>
<dbReference type="Proteomes" id="UP000030147">
    <property type="component" value="Unassembled WGS sequence"/>
</dbReference>
<dbReference type="InterPro" id="IPR050482">
    <property type="entry name" value="Sensor_HK_TwoCompSys"/>
</dbReference>
<dbReference type="STRING" id="1385514.N782_07520"/>
<dbReference type="InterPro" id="IPR005467">
    <property type="entry name" value="His_kinase_dom"/>
</dbReference>
<gene>
    <name evidence="10" type="ORF">N782_07520</name>
</gene>
<evidence type="ECO:0000313" key="11">
    <source>
        <dbReference type="Proteomes" id="UP000030147"/>
    </source>
</evidence>
<evidence type="ECO:0000256" key="4">
    <source>
        <dbReference type="ARBA" id="ARBA00022741"/>
    </source>
</evidence>
<comment type="catalytic activity">
    <reaction evidence="1">
        <text>ATP + protein L-histidine = ADP + protein N-phospho-L-histidine.</text>
        <dbReference type="EC" id="2.7.13.3"/>
    </reaction>
</comment>
<dbReference type="Gene3D" id="3.30.450.40">
    <property type="match status" value="1"/>
</dbReference>
<sequence length="483" mass="54364">MLDEQQRLEALKTIAETLNQSQHKEDMIQNVLQQLINITHFESGWVFLENESVHLVADVALPPALTMNDKAPMCGEDCYCVSKYKQGKLMSATNIINCKRIEKSIQSGKGDTRGITHHATVPLKTPERSFGLLNVATPHTSTYEQSELDLIEAVAYQMGTALQRMEQFEREEQRAYFLNELHALSKNLREAQSIEEISSIAINSLHKAFPLYGISLHTTGEVFGDENLVAESAQVFDFSDQNGQLRLQYKRNLSELESEMVELAVEYVDLSFRNVRLQEREKEMARFQERARLAQDLHDSVNQLLFSVVLTAKGAKSITKEEPVKEQLGYIQTLTSDALQEMRTLIQRLKPHGLEEGVLAGLKSYAEKIGLAVSLESSGTTTLPYTTEETLWRIGQEALHNAKKHSMCHQVSLTLSKEKHQVVMTIEDKGRGFEREAIAMYPSYGVKGMMERAELVGGSCTITSQPGEGTTVHITIPFKKEEL</sequence>
<dbReference type="SUPFAM" id="SSF55781">
    <property type="entry name" value="GAF domain-like"/>
    <property type="match status" value="1"/>
</dbReference>
<dbReference type="Pfam" id="PF07730">
    <property type="entry name" value="HisKA_3"/>
    <property type="match status" value="1"/>
</dbReference>
<reference evidence="10 11" key="1">
    <citation type="journal article" date="2015" name="Stand. Genomic Sci.">
        <title>High quality draft genome sequence of the moderately halophilic bacterium Pontibacillus yanchengensis Y32(T) and comparison among Pontibacillus genomes.</title>
        <authorList>
            <person name="Huang J."/>
            <person name="Qiao Z.X."/>
            <person name="Tang J.W."/>
            <person name="Wang G."/>
        </authorList>
    </citation>
    <scope>NUCLEOTIDE SEQUENCE [LARGE SCALE GENOMIC DNA]</scope>
    <source>
        <strain evidence="10 11">Y32</strain>
    </source>
</reference>
<feature type="coiled-coil region" evidence="8">
    <location>
        <begin position="246"/>
        <end position="297"/>
    </location>
</feature>
<dbReference type="RefSeq" id="WP_052111251.1">
    <property type="nucleotide sequence ID" value="NZ_AVBF01000018.1"/>
</dbReference>
<keyword evidence="11" id="KW-1185">Reference proteome</keyword>
<evidence type="ECO:0000256" key="2">
    <source>
        <dbReference type="ARBA" id="ARBA00012438"/>
    </source>
</evidence>
<evidence type="ECO:0000256" key="8">
    <source>
        <dbReference type="SAM" id="Coils"/>
    </source>
</evidence>
<dbReference type="CDD" id="cd16917">
    <property type="entry name" value="HATPase_UhpB-NarQ-NarX-like"/>
    <property type="match status" value="1"/>
</dbReference>
<dbReference type="EC" id="2.7.13.3" evidence="2"/>
<evidence type="ECO:0000256" key="1">
    <source>
        <dbReference type="ARBA" id="ARBA00000085"/>
    </source>
</evidence>
<keyword evidence="8" id="KW-0175">Coiled coil</keyword>
<dbReference type="eggNOG" id="COG2203">
    <property type="taxonomic scope" value="Bacteria"/>
</dbReference>
<keyword evidence="6" id="KW-0067">ATP-binding</keyword>
<evidence type="ECO:0000256" key="3">
    <source>
        <dbReference type="ARBA" id="ARBA00022679"/>
    </source>
</evidence>
<dbReference type="InterPro" id="IPR003018">
    <property type="entry name" value="GAF"/>
</dbReference>
<dbReference type="SMART" id="SM00065">
    <property type="entry name" value="GAF"/>
    <property type="match status" value="1"/>
</dbReference>
<dbReference type="Pfam" id="PF02518">
    <property type="entry name" value="HATPase_c"/>
    <property type="match status" value="1"/>
</dbReference>
<dbReference type="Gene3D" id="3.30.565.10">
    <property type="entry name" value="Histidine kinase-like ATPase, C-terminal domain"/>
    <property type="match status" value="1"/>
</dbReference>